<dbReference type="Gene3D" id="2.170.120.30">
    <property type="match status" value="1"/>
</dbReference>
<organism evidence="2 3">
    <name type="scientific">Enterococcus saigonensis</name>
    <dbReference type="NCBI Taxonomy" id="1805431"/>
    <lineage>
        <taxon>Bacteria</taxon>
        <taxon>Bacillati</taxon>
        <taxon>Bacillota</taxon>
        <taxon>Bacilli</taxon>
        <taxon>Lactobacillales</taxon>
        <taxon>Enterococcaceae</taxon>
        <taxon>Enterococcus</taxon>
    </lineage>
</organism>
<dbReference type="Proteomes" id="UP000502998">
    <property type="component" value="Chromosome"/>
</dbReference>
<name>A0A679IM59_9ENTE</name>
<evidence type="ECO:0000313" key="2">
    <source>
        <dbReference type="EMBL" id="BCA85821.1"/>
    </source>
</evidence>
<reference evidence="2 3" key="1">
    <citation type="submission" date="2020-02" db="EMBL/GenBank/DDBJ databases">
        <title>Characterization of vanA genotype vancomycin-resistant Enterococcus saigonensis VE80.</title>
        <authorList>
            <person name="Harada T."/>
            <person name="Motooka D."/>
            <person name="Nakamura S."/>
            <person name="Yamamoto Y."/>
            <person name="Kawahara R."/>
            <person name="Kawatsu K."/>
        </authorList>
    </citation>
    <scope>NUCLEOTIDE SEQUENCE [LARGE SCALE GENOMIC DNA]</scope>
    <source>
        <strain evidence="2 3">VE80</strain>
    </source>
</reference>
<proteinExistence type="predicted"/>
<dbReference type="InterPro" id="IPR012505">
    <property type="entry name" value="YbbR"/>
</dbReference>
<sequence length="362" mass="39170">MNSSRKSNLLYGFIALVFSLILFFNANGRNVQTTLNTNPENFEETVNKVQIHPVYDSEKYYILGFDPYVSVKLSSANRIQLNAEANPDTRGFRVVCDLTGLGEGTHEVKLRIQNGSSAVGYTINPAKVTVTIEKKVTQSFKIHPVVSSSNLGEGFSVDSVTVTPEEAQITTGEKTLAQIDRVVATVDPSKTASADFKENATIEALDKEGNRLSIISDPQEAQVVVKVKAPEKIVSLYASQVGTLPNGISHYDFKLESLSTILRGPQSKLEAIESIALPVDITNITEKTTREVVVPTEDGVVAAPKTVKVEITPIRNTTHTETETTSGRQSSSTSNVVETTPSSTTAETRETSESAVDSTANE</sequence>
<dbReference type="RefSeq" id="WP_173103055.1">
    <property type="nucleotide sequence ID" value="NZ_AP022822.1"/>
</dbReference>
<evidence type="ECO:0008006" key="4">
    <source>
        <dbReference type="Google" id="ProtNLM"/>
    </source>
</evidence>
<dbReference type="AlphaFoldDB" id="A0A679IM59"/>
<feature type="compositionally biased region" description="Polar residues" evidence="1">
    <location>
        <begin position="326"/>
        <end position="337"/>
    </location>
</feature>
<protein>
    <recommendedName>
        <fullName evidence="4">YbbR-like protein</fullName>
    </recommendedName>
</protein>
<dbReference type="InterPro" id="IPR053154">
    <property type="entry name" value="c-di-AMP_regulator"/>
</dbReference>
<evidence type="ECO:0000256" key="1">
    <source>
        <dbReference type="SAM" id="MobiDB-lite"/>
    </source>
</evidence>
<evidence type="ECO:0000313" key="3">
    <source>
        <dbReference type="Proteomes" id="UP000502998"/>
    </source>
</evidence>
<dbReference type="EMBL" id="AP022822">
    <property type="protein sequence ID" value="BCA85821.1"/>
    <property type="molecule type" value="Genomic_DNA"/>
</dbReference>
<dbReference type="Gene3D" id="2.170.120.40">
    <property type="entry name" value="YbbR-like domain"/>
    <property type="match status" value="2"/>
</dbReference>
<dbReference type="KEGG" id="esg:EsVE80_13440"/>
<keyword evidence="3" id="KW-1185">Reference proteome</keyword>
<feature type="region of interest" description="Disordered" evidence="1">
    <location>
        <begin position="313"/>
        <end position="362"/>
    </location>
</feature>
<accession>A0A679IM59</accession>
<gene>
    <name evidence="2" type="ORF">EsVE80_13440</name>
</gene>
<dbReference type="PANTHER" id="PTHR37804:SF1">
    <property type="entry name" value="CDAA REGULATORY PROTEIN CDAR"/>
    <property type="match status" value="1"/>
</dbReference>
<dbReference type="Pfam" id="PF07949">
    <property type="entry name" value="YbbR"/>
    <property type="match status" value="2"/>
</dbReference>
<dbReference type="PANTHER" id="PTHR37804">
    <property type="entry name" value="CDAA REGULATORY PROTEIN CDAR"/>
    <property type="match status" value="1"/>
</dbReference>